<reference evidence="3" key="1">
    <citation type="submission" date="2022-01" db="EMBL/GenBank/DDBJ databases">
        <title>Genome Sequence Resource for Two Populations of Ditylenchus destructor, the Migratory Endoparasitic Phytonematode.</title>
        <authorList>
            <person name="Zhang H."/>
            <person name="Lin R."/>
            <person name="Xie B."/>
        </authorList>
    </citation>
    <scope>NUCLEOTIDE SEQUENCE</scope>
    <source>
        <strain evidence="3">BazhouSP</strain>
    </source>
</reference>
<name>A0AAD4R701_9BILA</name>
<feature type="compositionally biased region" description="Polar residues" evidence="1">
    <location>
        <begin position="7"/>
        <end position="19"/>
    </location>
</feature>
<dbReference type="AlphaFoldDB" id="A0AAD4R701"/>
<keyword evidence="2" id="KW-0472">Membrane</keyword>
<keyword evidence="2" id="KW-0812">Transmembrane</keyword>
<evidence type="ECO:0000313" key="3">
    <source>
        <dbReference type="EMBL" id="KAI1727999.1"/>
    </source>
</evidence>
<dbReference type="EMBL" id="JAKKPZ010000001">
    <property type="protein sequence ID" value="KAI1727999.1"/>
    <property type="molecule type" value="Genomic_DNA"/>
</dbReference>
<feature type="transmembrane region" description="Helical" evidence="2">
    <location>
        <begin position="99"/>
        <end position="121"/>
    </location>
</feature>
<comment type="caution">
    <text evidence="3">The sequence shown here is derived from an EMBL/GenBank/DDBJ whole genome shotgun (WGS) entry which is preliminary data.</text>
</comment>
<dbReference type="Proteomes" id="UP001201812">
    <property type="component" value="Unassembled WGS sequence"/>
</dbReference>
<protein>
    <submittedName>
        <fullName evidence="3">Uncharacterized protein</fullName>
    </submittedName>
</protein>
<evidence type="ECO:0000256" key="2">
    <source>
        <dbReference type="SAM" id="Phobius"/>
    </source>
</evidence>
<organism evidence="3 4">
    <name type="scientific">Ditylenchus destructor</name>
    <dbReference type="NCBI Taxonomy" id="166010"/>
    <lineage>
        <taxon>Eukaryota</taxon>
        <taxon>Metazoa</taxon>
        <taxon>Ecdysozoa</taxon>
        <taxon>Nematoda</taxon>
        <taxon>Chromadorea</taxon>
        <taxon>Rhabditida</taxon>
        <taxon>Tylenchina</taxon>
        <taxon>Tylenchomorpha</taxon>
        <taxon>Sphaerularioidea</taxon>
        <taxon>Anguinidae</taxon>
        <taxon>Anguininae</taxon>
        <taxon>Ditylenchus</taxon>
    </lineage>
</organism>
<accession>A0AAD4R701</accession>
<evidence type="ECO:0000313" key="4">
    <source>
        <dbReference type="Proteomes" id="UP001201812"/>
    </source>
</evidence>
<keyword evidence="4" id="KW-1185">Reference proteome</keyword>
<gene>
    <name evidence="3" type="ORF">DdX_00148</name>
</gene>
<proteinExistence type="predicted"/>
<feature type="region of interest" description="Disordered" evidence="1">
    <location>
        <begin position="1"/>
        <end position="28"/>
    </location>
</feature>
<sequence length="172" mass="19508">MKKEQQESCFSKPSSSTDVASRPLTAKRAPPLTNLRRFQGHAAGFLSLTHKRASIDQHGEQESRNAESGVNCSIDENSEDRFFDSQHHRCCFSLCHAKIGTFVFCTWIFHEIVLGTIYLLTRLESGTQITSRLVILLVCRLIQLPSMALLYVGLWRHHSYLLLPFAVTQENS</sequence>
<feature type="transmembrane region" description="Helical" evidence="2">
    <location>
        <begin position="133"/>
        <end position="154"/>
    </location>
</feature>
<evidence type="ECO:0000256" key="1">
    <source>
        <dbReference type="SAM" id="MobiDB-lite"/>
    </source>
</evidence>
<keyword evidence="2" id="KW-1133">Transmembrane helix</keyword>